<evidence type="ECO:0000313" key="3">
    <source>
        <dbReference type="Proteomes" id="UP000821866"/>
    </source>
</evidence>
<proteinExistence type="predicted"/>
<accession>A0A9J6D4V7</accession>
<reference evidence="2" key="1">
    <citation type="journal article" date="2020" name="Cell">
        <title>Large-Scale Comparative Analyses of Tick Genomes Elucidate Their Genetic Diversity and Vector Capacities.</title>
        <authorList>
            <consortium name="Tick Genome and Microbiome Consortium (TIGMIC)"/>
            <person name="Jia N."/>
            <person name="Wang J."/>
            <person name="Shi W."/>
            <person name="Du L."/>
            <person name="Sun Y."/>
            <person name="Zhan W."/>
            <person name="Jiang J.F."/>
            <person name="Wang Q."/>
            <person name="Zhang B."/>
            <person name="Ji P."/>
            <person name="Bell-Sakyi L."/>
            <person name="Cui X.M."/>
            <person name="Yuan T.T."/>
            <person name="Jiang B.G."/>
            <person name="Yang W.F."/>
            <person name="Lam T.T."/>
            <person name="Chang Q.C."/>
            <person name="Ding S.J."/>
            <person name="Wang X.J."/>
            <person name="Zhu J.G."/>
            <person name="Ruan X.D."/>
            <person name="Zhao L."/>
            <person name="Wei J.T."/>
            <person name="Ye R.Z."/>
            <person name="Que T.C."/>
            <person name="Du C.H."/>
            <person name="Zhou Y.H."/>
            <person name="Cheng J.X."/>
            <person name="Dai P.F."/>
            <person name="Guo W.B."/>
            <person name="Han X.H."/>
            <person name="Huang E.J."/>
            <person name="Li L.F."/>
            <person name="Wei W."/>
            <person name="Gao Y.C."/>
            <person name="Liu J.Z."/>
            <person name="Shao H.Z."/>
            <person name="Wang X."/>
            <person name="Wang C.C."/>
            <person name="Yang T.C."/>
            <person name="Huo Q.B."/>
            <person name="Li W."/>
            <person name="Chen H.Y."/>
            <person name="Chen S.E."/>
            <person name="Zhou L.G."/>
            <person name="Ni X.B."/>
            <person name="Tian J.H."/>
            <person name="Sheng Y."/>
            <person name="Liu T."/>
            <person name="Pan Y.S."/>
            <person name="Xia L.Y."/>
            <person name="Li J."/>
            <person name="Zhao F."/>
            <person name="Cao W.C."/>
        </authorList>
    </citation>
    <scope>NUCLEOTIDE SEQUENCE</scope>
    <source>
        <strain evidence="2">Rmic-2018</strain>
    </source>
</reference>
<evidence type="ECO:0000313" key="2">
    <source>
        <dbReference type="EMBL" id="KAH8009116.1"/>
    </source>
</evidence>
<evidence type="ECO:0000256" key="1">
    <source>
        <dbReference type="SAM" id="MobiDB-lite"/>
    </source>
</evidence>
<name>A0A9J6D4V7_RHIMP</name>
<dbReference type="EMBL" id="JABSTU010000011">
    <property type="protein sequence ID" value="KAH8009116.1"/>
    <property type="molecule type" value="Genomic_DNA"/>
</dbReference>
<dbReference type="AlphaFoldDB" id="A0A9J6D4V7"/>
<keyword evidence="3" id="KW-1185">Reference proteome</keyword>
<organism evidence="2 3">
    <name type="scientific">Rhipicephalus microplus</name>
    <name type="common">Cattle tick</name>
    <name type="synonym">Boophilus microplus</name>
    <dbReference type="NCBI Taxonomy" id="6941"/>
    <lineage>
        <taxon>Eukaryota</taxon>
        <taxon>Metazoa</taxon>
        <taxon>Ecdysozoa</taxon>
        <taxon>Arthropoda</taxon>
        <taxon>Chelicerata</taxon>
        <taxon>Arachnida</taxon>
        <taxon>Acari</taxon>
        <taxon>Parasitiformes</taxon>
        <taxon>Ixodida</taxon>
        <taxon>Ixodoidea</taxon>
        <taxon>Ixodidae</taxon>
        <taxon>Rhipicephalinae</taxon>
        <taxon>Rhipicephalus</taxon>
        <taxon>Boophilus</taxon>
    </lineage>
</organism>
<protein>
    <submittedName>
        <fullName evidence="2">Uncharacterized protein</fullName>
    </submittedName>
</protein>
<sequence length="141" mass="15420">MVVGAFDPVSWALASVERDLDANKTSCVSTGPERPLAASTLATLDSGHDDIYDMDFREAEVRDLASLRDSNISNAGRPRKRELDGDRQVALTLRQRKAQARERAPKTLNQAGVASQPPHPLTGRPRSVRAGSQSIPDFHNF</sequence>
<gene>
    <name evidence="2" type="ORF">HPB51_010314</name>
</gene>
<dbReference type="Proteomes" id="UP000821866">
    <property type="component" value="Chromosome 9"/>
</dbReference>
<comment type="caution">
    <text evidence="2">The sequence shown here is derived from an EMBL/GenBank/DDBJ whole genome shotgun (WGS) entry which is preliminary data.</text>
</comment>
<feature type="region of interest" description="Disordered" evidence="1">
    <location>
        <begin position="94"/>
        <end position="141"/>
    </location>
</feature>
<reference evidence="2" key="2">
    <citation type="submission" date="2021-09" db="EMBL/GenBank/DDBJ databases">
        <authorList>
            <person name="Jia N."/>
            <person name="Wang J."/>
            <person name="Shi W."/>
            <person name="Du L."/>
            <person name="Sun Y."/>
            <person name="Zhan W."/>
            <person name="Jiang J."/>
            <person name="Wang Q."/>
            <person name="Zhang B."/>
            <person name="Ji P."/>
            <person name="Sakyi L.B."/>
            <person name="Cui X."/>
            <person name="Yuan T."/>
            <person name="Jiang B."/>
            <person name="Yang W."/>
            <person name="Lam T.T.-Y."/>
            <person name="Chang Q."/>
            <person name="Ding S."/>
            <person name="Wang X."/>
            <person name="Zhu J."/>
            <person name="Ruan X."/>
            <person name="Zhao L."/>
            <person name="Wei J."/>
            <person name="Que T."/>
            <person name="Du C."/>
            <person name="Cheng J."/>
            <person name="Dai P."/>
            <person name="Han X."/>
            <person name="Huang E."/>
            <person name="Gao Y."/>
            <person name="Liu J."/>
            <person name="Shao H."/>
            <person name="Ye R."/>
            <person name="Li L."/>
            <person name="Wei W."/>
            <person name="Wang X."/>
            <person name="Wang C."/>
            <person name="Huo Q."/>
            <person name="Li W."/>
            <person name="Guo W."/>
            <person name="Chen H."/>
            <person name="Chen S."/>
            <person name="Zhou L."/>
            <person name="Zhou L."/>
            <person name="Ni X."/>
            <person name="Tian J."/>
            <person name="Zhou Y."/>
            <person name="Sheng Y."/>
            <person name="Liu T."/>
            <person name="Pan Y."/>
            <person name="Xia L."/>
            <person name="Li J."/>
            <person name="Zhao F."/>
            <person name="Cao W."/>
        </authorList>
    </citation>
    <scope>NUCLEOTIDE SEQUENCE</scope>
    <source>
        <strain evidence="2">Rmic-2018</strain>
        <tissue evidence="2">Larvae</tissue>
    </source>
</reference>